<keyword evidence="2" id="KW-0812">Transmembrane</keyword>
<dbReference type="EMBL" id="QTUC01000001">
    <property type="protein sequence ID" value="REF35555.1"/>
    <property type="molecule type" value="Genomic_DNA"/>
</dbReference>
<reference evidence="3 4" key="1">
    <citation type="submission" date="2018-08" db="EMBL/GenBank/DDBJ databases">
        <title>Sequencing the genomes of 1000 actinobacteria strains.</title>
        <authorList>
            <person name="Klenk H.-P."/>
        </authorList>
    </citation>
    <scope>NUCLEOTIDE SEQUENCE [LARGE SCALE GENOMIC DNA]</scope>
    <source>
        <strain evidence="3 4">DSM 22891</strain>
    </source>
</reference>
<keyword evidence="2" id="KW-1133">Transmembrane helix</keyword>
<keyword evidence="2" id="KW-0472">Membrane</keyword>
<feature type="transmembrane region" description="Helical" evidence="2">
    <location>
        <begin position="92"/>
        <end position="114"/>
    </location>
</feature>
<dbReference type="Pfam" id="PF06210">
    <property type="entry name" value="DUF1003"/>
    <property type="match status" value="1"/>
</dbReference>
<dbReference type="Proteomes" id="UP000256485">
    <property type="component" value="Unassembled WGS sequence"/>
</dbReference>
<feature type="transmembrane region" description="Helical" evidence="2">
    <location>
        <begin position="65"/>
        <end position="86"/>
    </location>
</feature>
<gene>
    <name evidence="3" type="ORF">DFJ64_0936</name>
</gene>
<feature type="compositionally biased region" description="Basic and acidic residues" evidence="1">
    <location>
        <begin position="184"/>
        <end position="195"/>
    </location>
</feature>
<evidence type="ECO:0000256" key="1">
    <source>
        <dbReference type="SAM" id="MobiDB-lite"/>
    </source>
</evidence>
<keyword evidence="4" id="KW-1185">Reference proteome</keyword>
<organism evidence="3 4">
    <name type="scientific">Thermasporomyces composti</name>
    <dbReference type="NCBI Taxonomy" id="696763"/>
    <lineage>
        <taxon>Bacteria</taxon>
        <taxon>Bacillati</taxon>
        <taxon>Actinomycetota</taxon>
        <taxon>Actinomycetes</taxon>
        <taxon>Propionibacteriales</taxon>
        <taxon>Nocardioidaceae</taxon>
        <taxon>Thermasporomyces</taxon>
    </lineage>
</organism>
<sequence length="208" mass="24259">MHEPDSRPNTDAARRRRRELILPTRERDRLDIPRVPRRSLRPRYEPDLLGRFAESFAKFMGTGKFIAYMTVFVLLWVAINLVGAFGLRWDPYPFILLNLFFSVQASYAAPLILLAQNRQEARDRVQYEQDRDMTARTRADMEFLAREMASLRTALGESATRDFVRSELRALLHELDARLGPPREQSDENRRRAEADPPTSAARRGDRR</sequence>
<name>A0A3D9V987_THECX</name>
<dbReference type="PANTHER" id="PTHR41386:SF1">
    <property type="entry name" value="MEMBRANE PROTEIN"/>
    <property type="match status" value="1"/>
</dbReference>
<proteinExistence type="predicted"/>
<dbReference type="PANTHER" id="PTHR41386">
    <property type="entry name" value="INTEGRAL MEMBRANE PROTEIN-RELATED"/>
    <property type="match status" value="1"/>
</dbReference>
<feature type="region of interest" description="Disordered" evidence="1">
    <location>
        <begin position="176"/>
        <end position="208"/>
    </location>
</feature>
<evidence type="ECO:0000313" key="4">
    <source>
        <dbReference type="Proteomes" id="UP000256485"/>
    </source>
</evidence>
<evidence type="ECO:0000313" key="3">
    <source>
        <dbReference type="EMBL" id="REF35555.1"/>
    </source>
</evidence>
<comment type="caution">
    <text evidence="3">The sequence shown here is derived from an EMBL/GenBank/DDBJ whole genome shotgun (WGS) entry which is preliminary data.</text>
</comment>
<dbReference type="InterPro" id="IPR010406">
    <property type="entry name" value="DUF1003"/>
</dbReference>
<protein>
    <submittedName>
        <fullName evidence="3">Putative membrane protein</fullName>
    </submittedName>
</protein>
<dbReference type="AlphaFoldDB" id="A0A3D9V987"/>
<accession>A0A3D9V987</accession>
<evidence type="ECO:0000256" key="2">
    <source>
        <dbReference type="SAM" id="Phobius"/>
    </source>
</evidence>